<dbReference type="InterPro" id="IPR012349">
    <property type="entry name" value="Split_barrel_FMN-bd"/>
</dbReference>
<evidence type="ECO:0000313" key="2">
    <source>
        <dbReference type="EMBL" id="KOG90816.1"/>
    </source>
</evidence>
<dbReference type="EMBL" id="LGUT01000542">
    <property type="protein sequence ID" value="KOG90816.1"/>
    <property type="molecule type" value="Genomic_DNA"/>
</dbReference>
<accession>A0ABR5JBP5</accession>
<gene>
    <name evidence="2" type="ORF">ADK38_06620</name>
</gene>
<proteinExistence type="predicted"/>
<evidence type="ECO:0000313" key="3">
    <source>
        <dbReference type="Proteomes" id="UP000037020"/>
    </source>
</evidence>
<organism evidence="2 3">
    <name type="scientific">Streptomyces varsoviensis</name>
    <dbReference type="NCBI Taxonomy" id="67373"/>
    <lineage>
        <taxon>Bacteria</taxon>
        <taxon>Bacillati</taxon>
        <taxon>Actinomycetota</taxon>
        <taxon>Actinomycetes</taxon>
        <taxon>Kitasatosporales</taxon>
        <taxon>Streptomycetaceae</taxon>
        <taxon>Streptomyces</taxon>
    </lineage>
</organism>
<protein>
    <recommendedName>
        <fullName evidence="4">Pyridoxamine 5-phosphate oxidase</fullName>
    </recommendedName>
</protein>
<dbReference type="Gene3D" id="2.30.110.10">
    <property type="entry name" value="Electron Transport, Fmn-binding Protein, Chain A"/>
    <property type="match status" value="1"/>
</dbReference>
<reference evidence="2 3" key="1">
    <citation type="submission" date="2015-07" db="EMBL/GenBank/DDBJ databases">
        <authorList>
            <person name="Ju K.-S."/>
            <person name="Doroghazi J.R."/>
            <person name="Metcalf W.W."/>
        </authorList>
    </citation>
    <scope>NUCLEOTIDE SEQUENCE [LARGE SCALE GENOMIC DNA]</scope>
    <source>
        <strain evidence="2 3">NRRL B-3589</strain>
    </source>
</reference>
<name>A0ABR5JBP5_9ACTN</name>
<dbReference type="Proteomes" id="UP000037020">
    <property type="component" value="Unassembled WGS sequence"/>
</dbReference>
<evidence type="ECO:0008006" key="4">
    <source>
        <dbReference type="Google" id="ProtNLM"/>
    </source>
</evidence>
<feature type="region of interest" description="Disordered" evidence="1">
    <location>
        <begin position="85"/>
        <end position="120"/>
    </location>
</feature>
<comment type="caution">
    <text evidence="2">The sequence shown here is derived from an EMBL/GenBank/DDBJ whole genome shotgun (WGS) entry which is preliminary data.</text>
</comment>
<dbReference type="PANTHER" id="PTHR42815">
    <property type="entry name" value="FAD-BINDING, PUTATIVE (AFU_ORTHOLOGUE AFUA_6G07600)-RELATED"/>
    <property type="match status" value="1"/>
</dbReference>
<keyword evidence="3" id="KW-1185">Reference proteome</keyword>
<dbReference type="PANTHER" id="PTHR42815:SF2">
    <property type="entry name" value="FAD-BINDING, PUTATIVE (AFU_ORTHOLOGUE AFUA_6G07600)-RELATED"/>
    <property type="match status" value="1"/>
</dbReference>
<sequence length="320" mass="34226">MYHEGERAVQRAAGVEAEADRVAVIHGTRVELMAQAFLSSVSCVALGAADAEGRMWASVLLGQPGFVRASPGSVRILGRATGANHSAAAGDTSAAGETDAPELPAGDLSPQDPIGPRLPGDRLGLIAMDFTRRRRLRVNGRVRAWGPGLIELGVDEAYGNCPRFIHRRSLDPGLLAHAHDDAQARKLSTRTELDHSDSELIGRSDTLFIATKHPEAGADVSHRGGPAGFLRVAGPNRVQLPDYAGNAMFNTLGNLWSDPRVGLVLRDFSTGDTVQLTGRASIEHEPPRTVWGLEVERVVDITVDRVVRTRSARAPGDAPW</sequence>
<dbReference type="SUPFAM" id="SSF50475">
    <property type="entry name" value="FMN-binding split barrel"/>
    <property type="match status" value="1"/>
</dbReference>
<evidence type="ECO:0000256" key="1">
    <source>
        <dbReference type="SAM" id="MobiDB-lite"/>
    </source>
</evidence>